<dbReference type="InterPro" id="IPR050428">
    <property type="entry name" value="TCS_sensor_his_kinase"/>
</dbReference>
<evidence type="ECO:0000256" key="5">
    <source>
        <dbReference type="ARBA" id="ARBA00022679"/>
    </source>
</evidence>
<keyword evidence="10 11" id="KW-0472">Membrane</keyword>
<dbReference type="RefSeq" id="WP_344536788.1">
    <property type="nucleotide sequence ID" value="NZ_BAAATD010000001.1"/>
</dbReference>
<comment type="subcellular location">
    <subcellularLocation>
        <location evidence="2">Cell membrane</location>
    </subcellularLocation>
</comment>
<evidence type="ECO:0000256" key="11">
    <source>
        <dbReference type="SAM" id="Phobius"/>
    </source>
</evidence>
<dbReference type="Gene3D" id="6.10.340.10">
    <property type="match status" value="1"/>
</dbReference>
<dbReference type="Pfam" id="PF02518">
    <property type="entry name" value="HATPase_c"/>
    <property type="match status" value="1"/>
</dbReference>
<dbReference type="Proteomes" id="UP001501509">
    <property type="component" value="Unassembled WGS sequence"/>
</dbReference>
<dbReference type="CDD" id="cd00082">
    <property type="entry name" value="HisKA"/>
    <property type="match status" value="1"/>
</dbReference>
<evidence type="ECO:0000256" key="7">
    <source>
        <dbReference type="ARBA" id="ARBA00022777"/>
    </source>
</evidence>
<feature type="transmembrane region" description="Helical" evidence="11">
    <location>
        <begin position="12"/>
        <end position="35"/>
    </location>
</feature>
<dbReference type="InterPro" id="IPR005467">
    <property type="entry name" value="His_kinase_dom"/>
</dbReference>
<dbReference type="Gene3D" id="3.30.565.10">
    <property type="entry name" value="Histidine kinase-like ATPase, C-terminal domain"/>
    <property type="match status" value="1"/>
</dbReference>
<dbReference type="SMART" id="SM00388">
    <property type="entry name" value="HisKA"/>
    <property type="match status" value="1"/>
</dbReference>
<evidence type="ECO:0000259" key="12">
    <source>
        <dbReference type="PROSITE" id="PS50109"/>
    </source>
</evidence>
<keyword evidence="9" id="KW-0902">Two-component regulatory system</keyword>
<evidence type="ECO:0000256" key="8">
    <source>
        <dbReference type="ARBA" id="ARBA00022989"/>
    </source>
</evidence>
<dbReference type="PROSITE" id="PS50885">
    <property type="entry name" value="HAMP"/>
    <property type="match status" value="1"/>
</dbReference>
<dbReference type="InterPro" id="IPR003594">
    <property type="entry name" value="HATPase_dom"/>
</dbReference>
<evidence type="ECO:0000313" key="14">
    <source>
        <dbReference type="EMBL" id="GAA2574094.1"/>
    </source>
</evidence>
<dbReference type="SUPFAM" id="SSF55874">
    <property type="entry name" value="ATPase domain of HSP90 chaperone/DNA topoisomerase II/histidine kinase"/>
    <property type="match status" value="1"/>
</dbReference>
<evidence type="ECO:0000256" key="2">
    <source>
        <dbReference type="ARBA" id="ARBA00004236"/>
    </source>
</evidence>
<dbReference type="CDD" id="cd06225">
    <property type="entry name" value="HAMP"/>
    <property type="match status" value="1"/>
</dbReference>
<gene>
    <name evidence="14" type="ORF">GCM10010411_02310</name>
</gene>
<dbReference type="SUPFAM" id="SSF47384">
    <property type="entry name" value="Homodimeric domain of signal transducing histidine kinase"/>
    <property type="match status" value="1"/>
</dbReference>
<keyword evidence="14" id="KW-0067">ATP-binding</keyword>
<dbReference type="EC" id="2.7.13.3" evidence="3"/>
<comment type="catalytic activity">
    <reaction evidence="1">
        <text>ATP + protein L-histidine = ADP + protein N-phospho-L-histidine.</text>
        <dbReference type="EC" id="2.7.13.3"/>
    </reaction>
</comment>
<dbReference type="Gene3D" id="1.10.287.130">
    <property type="match status" value="1"/>
</dbReference>
<dbReference type="InterPro" id="IPR036890">
    <property type="entry name" value="HATPase_C_sf"/>
</dbReference>
<evidence type="ECO:0000259" key="13">
    <source>
        <dbReference type="PROSITE" id="PS50885"/>
    </source>
</evidence>
<evidence type="ECO:0000256" key="9">
    <source>
        <dbReference type="ARBA" id="ARBA00023012"/>
    </source>
</evidence>
<accession>A0ABN3P9W0</accession>
<name>A0ABN3P9W0_9ACTN</name>
<dbReference type="PROSITE" id="PS50109">
    <property type="entry name" value="HIS_KIN"/>
    <property type="match status" value="1"/>
</dbReference>
<dbReference type="SUPFAM" id="SSF158472">
    <property type="entry name" value="HAMP domain-like"/>
    <property type="match status" value="1"/>
</dbReference>
<evidence type="ECO:0000256" key="4">
    <source>
        <dbReference type="ARBA" id="ARBA00022553"/>
    </source>
</evidence>
<evidence type="ECO:0000256" key="3">
    <source>
        <dbReference type="ARBA" id="ARBA00012438"/>
    </source>
</evidence>
<dbReference type="InterPro" id="IPR036097">
    <property type="entry name" value="HisK_dim/P_sf"/>
</dbReference>
<dbReference type="PANTHER" id="PTHR45436:SF5">
    <property type="entry name" value="SENSOR HISTIDINE KINASE TRCS"/>
    <property type="match status" value="1"/>
</dbReference>
<dbReference type="PRINTS" id="PR00344">
    <property type="entry name" value="BCTRLSENSOR"/>
</dbReference>
<organism evidence="14 15">
    <name type="scientific">Actinomadura fulvescens</name>
    <dbReference type="NCBI Taxonomy" id="46160"/>
    <lineage>
        <taxon>Bacteria</taxon>
        <taxon>Bacillati</taxon>
        <taxon>Actinomycetota</taxon>
        <taxon>Actinomycetes</taxon>
        <taxon>Streptosporangiales</taxon>
        <taxon>Thermomonosporaceae</taxon>
        <taxon>Actinomadura</taxon>
    </lineage>
</organism>
<evidence type="ECO:0000256" key="6">
    <source>
        <dbReference type="ARBA" id="ARBA00022692"/>
    </source>
</evidence>
<dbReference type="PANTHER" id="PTHR45436">
    <property type="entry name" value="SENSOR HISTIDINE KINASE YKOH"/>
    <property type="match status" value="1"/>
</dbReference>
<keyword evidence="4" id="KW-0597">Phosphoprotein</keyword>
<reference evidence="14 15" key="1">
    <citation type="journal article" date="2019" name="Int. J. Syst. Evol. Microbiol.">
        <title>The Global Catalogue of Microorganisms (GCM) 10K type strain sequencing project: providing services to taxonomists for standard genome sequencing and annotation.</title>
        <authorList>
            <consortium name="The Broad Institute Genomics Platform"/>
            <consortium name="The Broad Institute Genome Sequencing Center for Infectious Disease"/>
            <person name="Wu L."/>
            <person name="Ma J."/>
        </authorList>
    </citation>
    <scope>NUCLEOTIDE SEQUENCE [LARGE SCALE GENOMIC DNA]</scope>
    <source>
        <strain evidence="14 15">JCM 6833</strain>
    </source>
</reference>
<feature type="transmembrane region" description="Helical" evidence="11">
    <location>
        <begin position="89"/>
        <end position="107"/>
    </location>
</feature>
<dbReference type="Pfam" id="PF00672">
    <property type="entry name" value="HAMP"/>
    <property type="match status" value="1"/>
</dbReference>
<dbReference type="InterPro" id="IPR003660">
    <property type="entry name" value="HAMP_dom"/>
</dbReference>
<dbReference type="InterPro" id="IPR004358">
    <property type="entry name" value="Sig_transdc_His_kin-like_C"/>
</dbReference>
<dbReference type="SMART" id="SM00387">
    <property type="entry name" value="HATPase_c"/>
    <property type="match status" value="1"/>
</dbReference>
<dbReference type="CDD" id="cd00075">
    <property type="entry name" value="HATPase"/>
    <property type="match status" value="1"/>
</dbReference>
<feature type="domain" description="HAMP" evidence="13">
    <location>
        <begin position="108"/>
        <end position="161"/>
    </location>
</feature>
<keyword evidence="5" id="KW-0808">Transferase</keyword>
<keyword evidence="15" id="KW-1185">Reference proteome</keyword>
<sequence>MRLPPFTLRLRLTALYGGLFVAVGALLVAITYGLFASRLQAAAPRRPELPRLPPAPFRPQNLRDPQVMLDEALARQRDQALDQLLTQSLLALAIVSLIAVVLGWMVAGRALRPLRDITATARRLSTDNLDERIALGGPRDEIKELADTFDAMLGRLAAAFEAQRRFVANASHELRTPLTVQRAAVDVALADPEPTLRSLTAMAVRIRAATQRHERLIASLLTLARSERGVEHYEDVDLAETVQTVLVGTNTRDLKVVPRLRPAPVRGDPALLERLAVNLLDNAVRHNDPDGWIEIRVRAENGSVTLRVVNSGPVVPPEKVETLFEPFRRHAAGRAAVTSDGHGLGLSIVAAIAAAHGGTHTAAARPEGGLDVTVSLPARVPGRAAVHPPSWPAAPARG</sequence>
<comment type="caution">
    <text evidence="14">The sequence shown here is derived from an EMBL/GenBank/DDBJ whole genome shotgun (WGS) entry which is preliminary data.</text>
</comment>
<feature type="domain" description="Histidine kinase" evidence="12">
    <location>
        <begin position="169"/>
        <end position="380"/>
    </location>
</feature>
<keyword evidence="6 11" id="KW-0812">Transmembrane</keyword>
<dbReference type="EMBL" id="BAAATD010000001">
    <property type="protein sequence ID" value="GAA2574094.1"/>
    <property type="molecule type" value="Genomic_DNA"/>
</dbReference>
<keyword evidence="14" id="KW-0547">Nucleotide-binding</keyword>
<proteinExistence type="predicted"/>
<dbReference type="InterPro" id="IPR003661">
    <property type="entry name" value="HisK_dim/P_dom"/>
</dbReference>
<evidence type="ECO:0000256" key="10">
    <source>
        <dbReference type="ARBA" id="ARBA00023136"/>
    </source>
</evidence>
<dbReference type="SMART" id="SM00304">
    <property type="entry name" value="HAMP"/>
    <property type="match status" value="1"/>
</dbReference>
<dbReference type="GO" id="GO:0005524">
    <property type="term" value="F:ATP binding"/>
    <property type="evidence" value="ECO:0007669"/>
    <property type="project" value="UniProtKB-KW"/>
</dbReference>
<dbReference type="Pfam" id="PF00512">
    <property type="entry name" value="HisKA"/>
    <property type="match status" value="1"/>
</dbReference>
<keyword evidence="7" id="KW-0418">Kinase</keyword>
<evidence type="ECO:0000313" key="15">
    <source>
        <dbReference type="Proteomes" id="UP001501509"/>
    </source>
</evidence>
<protein>
    <recommendedName>
        <fullName evidence="3">histidine kinase</fullName>
        <ecNumber evidence="3">2.7.13.3</ecNumber>
    </recommendedName>
</protein>
<evidence type="ECO:0000256" key="1">
    <source>
        <dbReference type="ARBA" id="ARBA00000085"/>
    </source>
</evidence>
<keyword evidence="8 11" id="KW-1133">Transmembrane helix</keyword>